<dbReference type="OrthoDB" id="4227931at2"/>
<protein>
    <submittedName>
        <fullName evidence="8">Uncharacterized membrane protein YhhN</fullName>
    </submittedName>
</protein>
<evidence type="ECO:0000313" key="9">
    <source>
        <dbReference type="Proteomes" id="UP000199207"/>
    </source>
</evidence>
<keyword evidence="4 7" id="KW-1133">Transmembrane helix</keyword>
<dbReference type="PANTHER" id="PTHR31885:SF6">
    <property type="entry name" value="GH04784P"/>
    <property type="match status" value="1"/>
</dbReference>
<dbReference type="AlphaFoldDB" id="A0A1I1JF85"/>
<feature type="transmembrane region" description="Helical" evidence="7">
    <location>
        <begin position="169"/>
        <end position="188"/>
    </location>
</feature>
<dbReference type="Pfam" id="PF07947">
    <property type="entry name" value="YhhN"/>
    <property type="match status" value="1"/>
</dbReference>
<feature type="compositionally biased region" description="Polar residues" evidence="6">
    <location>
        <begin position="226"/>
        <end position="239"/>
    </location>
</feature>
<evidence type="ECO:0000256" key="2">
    <source>
        <dbReference type="ARBA" id="ARBA00007375"/>
    </source>
</evidence>
<evidence type="ECO:0000256" key="5">
    <source>
        <dbReference type="ARBA" id="ARBA00023136"/>
    </source>
</evidence>
<dbReference type="InterPro" id="IPR012506">
    <property type="entry name" value="TMEM86B-like"/>
</dbReference>
<dbReference type="EMBL" id="FOLM01000003">
    <property type="protein sequence ID" value="SFC45278.1"/>
    <property type="molecule type" value="Genomic_DNA"/>
</dbReference>
<feature type="transmembrane region" description="Helical" evidence="7">
    <location>
        <begin position="140"/>
        <end position="157"/>
    </location>
</feature>
<accession>A0A1I1JF85</accession>
<reference evidence="8 9" key="1">
    <citation type="submission" date="2016-10" db="EMBL/GenBank/DDBJ databases">
        <authorList>
            <person name="de Groot N.N."/>
        </authorList>
    </citation>
    <scope>NUCLEOTIDE SEQUENCE [LARGE SCALE GENOMIC DNA]</scope>
    <source>
        <strain evidence="8 9">CGMCC 4.5739</strain>
    </source>
</reference>
<comment type="similarity">
    <text evidence="2">Belongs to the TMEM86 family.</text>
</comment>
<dbReference type="GO" id="GO:0016787">
    <property type="term" value="F:hydrolase activity"/>
    <property type="evidence" value="ECO:0007669"/>
    <property type="project" value="TreeGrafter"/>
</dbReference>
<sequence length="239" mass="24638">MSRPAPARLSSAAFAVTSQIHVACRVWELETAAWVTKPLLMPLLACWVLARRGPRLLTAALLCGWAGDVLLMPGSDALFLAGMGAFAAGHLCYLRLARTAPPRPGAPRPRRAALTAAGYGLVCVTAVALLWPGLDAGMRLPVAGYSLLLTAMAWAAAQRFGPLGAVGGALFLFSDTLIAAGLAGLPGLPLQDAMIMATYLTAQCLLAAGVVAAHQPPSPSPGKAAESSSVTRRFGATTR</sequence>
<comment type="subcellular location">
    <subcellularLocation>
        <location evidence="1">Membrane</location>
        <topology evidence="1">Multi-pass membrane protein</topology>
    </subcellularLocation>
</comment>
<evidence type="ECO:0000256" key="4">
    <source>
        <dbReference type="ARBA" id="ARBA00022989"/>
    </source>
</evidence>
<organism evidence="8 9">
    <name type="scientific">Streptomyces aidingensis</name>
    <dbReference type="NCBI Taxonomy" id="910347"/>
    <lineage>
        <taxon>Bacteria</taxon>
        <taxon>Bacillati</taxon>
        <taxon>Actinomycetota</taxon>
        <taxon>Actinomycetes</taxon>
        <taxon>Kitasatosporales</taxon>
        <taxon>Streptomycetaceae</taxon>
        <taxon>Streptomyces</taxon>
    </lineage>
</organism>
<name>A0A1I1JF85_9ACTN</name>
<dbReference type="RefSeq" id="WP_093838142.1">
    <property type="nucleotide sequence ID" value="NZ_FOLM01000003.1"/>
</dbReference>
<evidence type="ECO:0000256" key="7">
    <source>
        <dbReference type="SAM" id="Phobius"/>
    </source>
</evidence>
<evidence type="ECO:0000256" key="6">
    <source>
        <dbReference type="SAM" id="MobiDB-lite"/>
    </source>
</evidence>
<proteinExistence type="inferred from homology"/>
<keyword evidence="5 7" id="KW-0472">Membrane</keyword>
<evidence type="ECO:0000256" key="3">
    <source>
        <dbReference type="ARBA" id="ARBA00022692"/>
    </source>
</evidence>
<keyword evidence="3 7" id="KW-0812">Transmembrane</keyword>
<dbReference type="Proteomes" id="UP000199207">
    <property type="component" value="Unassembled WGS sequence"/>
</dbReference>
<dbReference type="STRING" id="910347.SAMN05421773_103335"/>
<feature type="region of interest" description="Disordered" evidence="6">
    <location>
        <begin position="217"/>
        <end position="239"/>
    </location>
</feature>
<dbReference type="PANTHER" id="PTHR31885">
    <property type="entry name" value="GH04784P"/>
    <property type="match status" value="1"/>
</dbReference>
<evidence type="ECO:0000313" key="8">
    <source>
        <dbReference type="EMBL" id="SFC45278.1"/>
    </source>
</evidence>
<dbReference type="GO" id="GO:0016020">
    <property type="term" value="C:membrane"/>
    <property type="evidence" value="ECO:0007669"/>
    <property type="project" value="UniProtKB-SubCell"/>
</dbReference>
<feature type="transmembrane region" description="Helical" evidence="7">
    <location>
        <begin position="78"/>
        <end position="96"/>
    </location>
</feature>
<keyword evidence="9" id="KW-1185">Reference proteome</keyword>
<feature type="transmembrane region" description="Helical" evidence="7">
    <location>
        <begin position="116"/>
        <end position="134"/>
    </location>
</feature>
<gene>
    <name evidence="8" type="ORF">SAMN05421773_103335</name>
</gene>
<evidence type="ECO:0000256" key="1">
    <source>
        <dbReference type="ARBA" id="ARBA00004141"/>
    </source>
</evidence>